<evidence type="ECO:0008006" key="4">
    <source>
        <dbReference type="Google" id="ProtNLM"/>
    </source>
</evidence>
<dbReference type="eggNOG" id="arCOG01880">
    <property type="taxonomic scope" value="Archaea"/>
</dbReference>
<dbReference type="Proteomes" id="UP000030624">
    <property type="component" value="Chromosome"/>
</dbReference>
<dbReference type="EMBL" id="CP009552">
    <property type="protein sequence ID" value="AIY91274.1"/>
    <property type="molecule type" value="Genomic_DNA"/>
</dbReference>
<dbReference type="AlphaFoldDB" id="A0A0A7GGW6"/>
<feature type="transmembrane region" description="Helical" evidence="1">
    <location>
        <begin position="72"/>
        <end position="101"/>
    </location>
</feature>
<dbReference type="GeneID" id="24798816"/>
<feature type="transmembrane region" description="Helical" evidence="1">
    <location>
        <begin position="32"/>
        <end position="51"/>
    </location>
</feature>
<sequence length="175" mass="19266">MDEKLRNELLRKSIHISGLLYIPSIIYLGKDITALLVAAITVAAIIFEIARKRKRTVVEVLLRDYERKRVPGYIYTGVAFSTITPFFSTGACIISAVTAFAGDGTAGIVKRVKPELALPAFILPCLVLIPLLPVNPVYAIISAIISSFLDGRKWEDNLTIPLSAALSYELLRFLC</sequence>
<dbReference type="KEGG" id="gac:GACE_2253"/>
<evidence type="ECO:0000313" key="3">
    <source>
        <dbReference type="Proteomes" id="UP000030624"/>
    </source>
</evidence>
<evidence type="ECO:0000313" key="2">
    <source>
        <dbReference type="EMBL" id="AIY91274.1"/>
    </source>
</evidence>
<protein>
    <recommendedName>
        <fullName evidence="4">Dolichol kinase</fullName>
    </recommendedName>
</protein>
<dbReference type="HOGENOM" id="CLU_126368_0_0_2"/>
<organism evidence="2 3">
    <name type="scientific">Geoglobus acetivorans</name>
    <dbReference type="NCBI Taxonomy" id="565033"/>
    <lineage>
        <taxon>Archaea</taxon>
        <taxon>Methanobacteriati</taxon>
        <taxon>Methanobacteriota</taxon>
        <taxon>Archaeoglobi</taxon>
        <taxon>Archaeoglobales</taxon>
        <taxon>Archaeoglobaceae</taxon>
        <taxon>Geoglobus</taxon>
    </lineage>
</organism>
<feature type="transmembrane region" description="Helical" evidence="1">
    <location>
        <begin position="121"/>
        <end position="145"/>
    </location>
</feature>
<dbReference type="STRING" id="565033.GACE_2253"/>
<reference evidence="2 3" key="1">
    <citation type="journal article" date="2015" name="Appl. Environ. Microbiol.">
        <title>The Geoglobus acetivorans genome: Fe(III) reduction, acetate utilization, autotrophic growth, and degradation of aromatic compounds in a hyperthermophilic archaeon.</title>
        <authorList>
            <person name="Mardanov A.V."/>
            <person name="Slododkina G.B."/>
            <person name="Slobodkin A.I."/>
            <person name="Beletsky A.V."/>
            <person name="Gavrilov S.N."/>
            <person name="Kublanov I.V."/>
            <person name="Bonch-Osmolovskaya E.A."/>
            <person name="Skryabin K.G."/>
            <person name="Ravin N.V."/>
        </authorList>
    </citation>
    <scope>NUCLEOTIDE SEQUENCE [LARGE SCALE GENOMIC DNA]</scope>
    <source>
        <strain evidence="2 3">SBH6</strain>
    </source>
</reference>
<dbReference type="RefSeq" id="WP_048093411.1">
    <property type="nucleotide sequence ID" value="NZ_CP009552.1"/>
</dbReference>
<accession>A0A0A7GGW6</accession>
<proteinExistence type="predicted"/>
<name>A0A0A7GGW6_GEOAI</name>
<gene>
    <name evidence="2" type="ORF">GACE_2253</name>
</gene>
<keyword evidence="1" id="KW-0472">Membrane</keyword>
<keyword evidence="1" id="KW-0812">Transmembrane</keyword>
<keyword evidence="1" id="KW-1133">Transmembrane helix</keyword>
<evidence type="ECO:0000256" key="1">
    <source>
        <dbReference type="SAM" id="Phobius"/>
    </source>
</evidence>